<gene>
    <name evidence="1" type="ORF">LXN57_26815</name>
</gene>
<evidence type="ECO:0000313" key="2">
    <source>
        <dbReference type="Proteomes" id="UP001523216"/>
    </source>
</evidence>
<protein>
    <submittedName>
        <fullName evidence="1">Uncharacterized protein</fullName>
    </submittedName>
</protein>
<dbReference type="EMBL" id="JAMQOL010000038">
    <property type="protein sequence ID" value="MCM4081191.1"/>
    <property type="molecule type" value="Genomic_DNA"/>
</dbReference>
<comment type="caution">
    <text evidence="1">The sequence shown here is derived from an EMBL/GenBank/DDBJ whole genome shotgun (WGS) entry which is preliminary data.</text>
</comment>
<accession>A0ABT0Y594</accession>
<proteinExistence type="predicted"/>
<organism evidence="1 2">
    <name type="scientific">Paractinoplanes hotanensis</name>
    <dbReference type="NCBI Taxonomy" id="2906497"/>
    <lineage>
        <taxon>Bacteria</taxon>
        <taxon>Bacillati</taxon>
        <taxon>Actinomycetota</taxon>
        <taxon>Actinomycetes</taxon>
        <taxon>Micromonosporales</taxon>
        <taxon>Micromonosporaceae</taxon>
        <taxon>Paractinoplanes</taxon>
    </lineage>
</organism>
<reference evidence="1 2" key="1">
    <citation type="submission" date="2022-06" db="EMBL/GenBank/DDBJ databases">
        <title>Actinoplanes abujensis sp. nov., isolated from Nigerian arid soil.</title>
        <authorList>
            <person name="Ding P."/>
        </authorList>
    </citation>
    <scope>NUCLEOTIDE SEQUENCE [LARGE SCALE GENOMIC DNA]</scope>
    <source>
        <strain evidence="2">TRM88002</strain>
    </source>
</reference>
<dbReference type="Proteomes" id="UP001523216">
    <property type="component" value="Unassembled WGS sequence"/>
</dbReference>
<dbReference type="RefSeq" id="WP_251800988.1">
    <property type="nucleotide sequence ID" value="NZ_JAMQOL010000038.1"/>
</dbReference>
<sequence length="152" mass="16889">MEDVMSDWIRRLRRRRDVDSASQGPLDPMAPATLAYGWNGLPWGSALAEFRNRFPHADLTSGGWWVTGEGPEEFCGITMAYTQYGFNRRQELYLVSFIPETQDRASLAPAALNMFGAPSGMGTVWNVGQLVVEVKVAGVLATLTHERFGRHA</sequence>
<name>A0ABT0Y594_9ACTN</name>
<keyword evidence="2" id="KW-1185">Reference proteome</keyword>
<evidence type="ECO:0000313" key="1">
    <source>
        <dbReference type="EMBL" id="MCM4081191.1"/>
    </source>
</evidence>